<dbReference type="Proteomes" id="UP001064048">
    <property type="component" value="Chromosome 26"/>
</dbReference>
<name>A0ACC0JT91_CHOFU</name>
<evidence type="ECO:0000313" key="2">
    <source>
        <dbReference type="Proteomes" id="UP001064048"/>
    </source>
</evidence>
<evidence type="ECO:0000313" key="1">
    <source>
        <dbReference type="EMBL" id="KAI8427246.1"/>
    </source>
</evidence>
<sequence>MESSDAEQSVRWTYSVTAECEPVAVKEEPEGGECGVSEAAVAEGLYAGHVVKDEVVIGPETVQQQDVAFSMQNALEKSPFRPKTKGGVSADCTHACPGDGPHCNRSPQQQHGLRSCFVRLERLPVGDLHRGKPCSSMQADPSASALRRSREQGQRRPCNLPIPFACHQPGAWNWTEEDPCKLQPASGAGTVPECTHTLPKEGSRCNMSHDQQFQLRSCSVRLERILMEDLPTCKTCLALCLCAFGAMIEIYTTILPVSREKRR</sequence>
<proteinExistence type="predicted"/>
<gene>
    <name evidence="1" type="ORF">MSG28_014843</name>
</gene>
<comment type="caution">
    <text evidence="1">The sequence shown here is derived from an EMBL/GenBank/DDBJ whole genome shotgun (WGS) entry which is preliminary data.</text>
</comment>
<keyword evidence="2" id="KW-1185">Reference proteome</keyword>
<reference evidence="1 2" key="1">
    <citation type="journal article" date="2022" name="Genome Biol. Evol.">
        <title>The Spruce Budworm Genome: Reconstructing the Evolutionary History of Antifreeze Proteins.</title>
        <authorList>
            <person name="Beliveau C."/>
            <person name="Gagne P."/>
            <person name="Picq S."/>
            <person name="Vernygora O."/>
            <person name="Keeling C.I."/>
            <person name="Pinkney K."/>
            <person name="Doucet D."/>
            <person name="Wen F."/>
            <person name="Johnston J.S."/>
            <person name="Maaroufi H."/>
            <person name="Boyle B."/>
            <person name="Laroche J."/>
            <person name="Dewar K."/>
            <person name="Juretic N."/>
            <person name="Blackburn G."/>
            <person name="Nisole A."/>
            <person name="Brunet B."/>
            <person name="Brandao M."/>
            <person name="Lumley L."/>
            <person name="Duan J."/>
            <person name="Quan G."/>
            <person name="Lucarotti C.J."/>
            <person name="Roe A.D."/>
            <person name="Sperling F.A.H."/>
            <person name="Levesque R.C."/>
            <person name="Cusson M."/>
        </authorList>
    </citation>
    <scope>NUCLEOTIDE SEQUENCE [LARGE SCALE GENOMIC DNA]</scope>
    <source>
        <strain evidence="1">Glfc:IPQL:Cfum</strain>
    </source>
</reference>
<protein>
    <submittedName>
        <fullName evidence="1">Uncharacterized protein</fullName>
    </submittedName>
</protein>
<accession>A0ACC0JT91</accession>
<dbReference type="EMBL" id="CM046126">
    <property type="protein sequence ID" value="KAI8427246.1"/>
    <property type="molecule type" value="Genomic_DNA"/>
</dbReference>
<organism evidence="1 2">
    <name type="scientific">Choristoneura fumiferana</name>
    <name type="common">Spruce budworm moth</name>
    <name type="synonym">Archips fumiferana</name>
    <dbReference type="NCBI Taxonomy" id="7141"/>
    <lineage>
        <taxon>Eukaryota</taxon>
        <taxon>Metazoa</taxon>
        <taxon>Ecdysozoa</taxon>
        <taxon>Arthropoda</taxon>
        <taxon>Hexapoda</taxon>
        <taxon>Insecta</taxon>
        <taxon>Pterygota</taxon>
        <taxon>Neoptera</taxon>
        <taxon>Endopterygota</taxon>
        <taxon>Lepidoptera</taxon>
        <taxon>Glossata</taxon>
        <taxon>Ditrysia</taxon>
        <taxon>Tortricoidea</taxon>
        <taxon>Tortricidae</taxon>
        <taxon>Tortricinae</taxon>
        <taxon>Choristoneura</taxon>
    </lineage>
</organism>